<protein>
    <submittedName>
        <fullName evidence="8">POK18 protein</fullName>
    </submittedName>
</protein>
<keyword evidence="3" id="KW-0540">Nuclease</keyword>
<feature type="domain" description="Reverse transcriptase thumb" evidence="7">
    <location>
        <begin position="1"/>
        <end position="50"/>
    </location>
</feature>
<dbReference type="PANTHER" id="PTHR41694">
    <property type="entry name" value="ENDOGENOUS RETROVIRUS GROUP K MEMBER POL PROTEIN"/>
    <property type="match status" value="1"/>
</dbReference>
<dbReference type="GO" id="GO:0004519">
    <property type="term" value="F:endonuclease activity"/>
    <property type="evidence" value="ECO:0007669"/>
    <property type="project" value="UniProtKB-KW"/>
</dbReference>
<keyword evidence="4" id="KW-0255">Endonuclease</keyword>
<dbReference type="Gene3D" id="3.30.70.270">
    <property type="match status" value="1"/>
</dbReference>
<evidence type="ECO:0000256" key="1">
    <source>
        <dbReference type="ARBA" id="ARBA00022679"/>
    </source>
</evidence>
<evidence type="ECO:0000259" key="7">
    <source>
        <dbReference type="Pfam" id="PF06817"/>
    </source>
</evidence>
<dbReference type="Pfam" id="PF06817">
    <property type="entry name" value="RVT_thumb"/>
    <property type="match status" value="1"/>
</dbReference>
<feature type="non-terminal residue" evidence="8">
    <location>
        <position position="99"/>
    </location>
</feature>
<dbReference type="Proteomes" id="UP000555275">
    <property type="component" value="Unassembled WGS sequence"/>
</dbReference>
<dbReference type="PANTHER" id="PTHR41694:SF3">
    <property type="entry name" value="RNA-DIRECTED DNA POLYMERASE-RELATED"/>
    <property type="match status" value="1"/>
</dbReference>
<dbReference type="InterPro" id="IPR010661">
    <property type="entry name" value="RVT_thumb"/>
</dbReference>
<sequence length="99" mass="11316">LQKLLETLNGVRPLLGLTTQELHPLFQLLKGDPDLTLPRRLTPEAQKALEKVSDALSNRQASRRIENIKIGLYVMLSKFQPYGFLAQWEPKQQDPLIIL</sequence>
<feature type="non-terminal residue" evidence="8">
    <location>
        <position position="1"/>
    </location>
</feature>
<dbReference type="InterPro" id="IPR043128">
    <property type="entry name" value="Rev_trsase/Diguanyl_cyclase"/>
</dbReference>
<dbReference type="AlphaFoldDB" id="A0A7L0TIW6"/>
<evidence type="ECO:0000313" key="8">
    <source>
        <dbReference type="EMBL" id="NXL54040.1"/>
    </source>
</evidence>
<comment type="caution">
    <text evidence="8">The sequence shown here is derived from an EMBL/GenBank/DDBJ whole genome shotgun (WGS) entry which is preliminary data.</text>
</comment>
<evidence type="ECO:0000256" key="6">
    <source>
        <dbReference type="ARBA" id="ARBA00022918"/>
    </source>
</evidence>
<dbReference type="SUPFAM" id="SSF56672">
    <property type="entry name" value="DNA/RNA polymerases"/>
    <property type="match status" value="1"/>
</dbReference>
<evidence type="ECO:0000256" key="2">
    <source>
        <dbReference type="ARBA" id="ARBA00022695"/>
    </source>
</evidence>
<evidence type="ECO:0000256" key="5">
    <source>
        <dbReference type="ARBA" id="ARBA00022801"/>
    </source>
</evidence>
<keyword evidence="9" id="KW-1185">Reference proteome</keyword>
<keyword evidence="6" id="KW-0695">RNA-directed DNA polymerase</keyword>
<dbReference type="GO" id="GO:0016787">
    <property type="term" value="F:hydrolase activity"/>
    <property type="evidence" value="ECO:0007669"/>
    <property type="project" value="UniProtKB-KW"/>
</dbReference>
<evidence type="ECO:0000256" key="3">
    <source>
        <dbReference type="ARBA" id="ARBA00022722"/>
    </source>
</evidence>
<proteinExistence type="predicted"/>
<evidence type="ECO:0000313" key="9">
    <source>
        <dbReference type="Proteomes" id="UP000555275"/>
    </source>
</evidence>
<gene>
    <name evidence="8" type="primary">Ervk18_1</name>
    <name evidence="8" type="ORF">PODPOD_R15638</name>
</gene>
<dbReference type="GO" id="GO:0003964">
    <property type="term" value="F:RNA-directed DNA polymerase activity"/>
    <property type="evidence" value="ECO:0007669"/>
    <property type="project" value="UniProtKB-KW"/>
</dbReference>
<dbReference type="GO" id="GO:0035613">
    <property type="term" value="F:RNA stem-loop binding"/>
    <property type="evidence" value="ECO:0007669"/>
    <property type="project" value="TreeGrafter"/>
</dbReference>
<dbReference type="OrthoDB" id="9395730at2759"/>
<evidence type="ECO:0000256" key="4">
    <source>
        <dbReference type="ARBA" id="ARBA00022759"/>
    </source>
</evidence>
<name>A0A7L0TIW6_PODPO</name>
<accession>A0A7L0TIW6</accession>
<dbReference type="InterPro" id="IPR043502">
    <property type="entry name" value="DNA/RNA_pol_sf"/>
</dbReference>
<keyword evidence="1" id="KW-0808">Transferase</keyword>
<keyword evidence="2" id="KW-0548">Nucleotidyltransferase</keyword>
<organism evidence="8 9">
    <name type="scientific">Podilymbus podiceps</name>
    <name type="common">Pied-billed grebe</name>
    <dbReference type="NCBI Taxonomy" id="9252"/>
    <lineage>
        <taxon>Eukaryota</taxon>
        <taxon>Metazoa</taxon>
        <taxon>Chordata</taxon>
        <taxon>Craniata</taxon>
        <taxon>Vertebrata</taxon>
        <taxon>Euteleostomi</taxon>
        <taxon>Archelosauria</taxon>
        <taxon>Archosauria</taxon>
        <taxon>Dinosauria</taxon>
        <taxon>Saurischia</taxon>
        <taxon>Theropoda</taxon>
        <taxon>Coelurosauria</taxon>
        <taxon>Aves</taxon>
        <taxon>Neognathae</taxon>
        <taxon>Neoaves</taxon>
        <taxon>Mirandornithes</taxon>
        <taxon>Podicipediformes</taxon>
        <taxon>Podicipedidae</taxon>
        <taxon>Podilymbus</taxon>
    </lineage>
</organism>
<dbReference type="EMBL" id="VXAO01002636">
    <property type="protein sequence ID" value="NXL54040.1"/>
    <property type="molecule type" value="Genomic_DNA"/>
</dbReference>
<reference evidence="8 9" key="1">
    <citation type="submission" date="2019-09" db="EMBL/GenBank/DDBJ databases">
        <title>Bird 10,000 Genomes (B10K) Project - Family phase.</title>
        <authorList>
            <person name="Zhang G."/>
        </authorList>
    </citation>
    <scope>NUCLEOTIDE SEQUENCE [LARGE SCALE GENOMIC DNA]</scope>
    <source>
        <strain evidence="8">B10K-DU-009-04</strain>
        <tissue evidence="8">Mixed tissue sample</tissue>
    </source>
</reference>
<keyword evidence="5" id="KW-0378">Hydrolase</keyword>